<keyword evidence="6" id="KW-1185">Reference proteome</keyword>
<protein>
    <submittedName>
        <fullName evidence="5">Zinc finger, CCHC-type</fullName>
    </submittedName>
</protein>
<keyword evidence="1" id="KW-0507">mRNA processing</keyword>
<feature type="compositionally biased region" description="Polar residues" evidence="3">
    <location>
        <begin position="37"/>
        <end position="48"/>
    </location>
</feature>
<feature type="compositionally biased region" description="Basic and acidic residues" evidence="3">
    <location>
        <begin position="103"/>
        <end position="115"/>
    </location>
</feature>
<accession>A0A0P1B950</accession>
<dbReference type="AlphaFoldDB" id="A0A0P1B950"/>
<feature type="region of interest" description="Disordered" evidence="3">
    <location>
        <begin position="98"/>
        <end position="140"/>
    </location>
</feature>
<keyword evidence="2" id="KW-0862">Zinc</keyword>
<dbReference type="Proteomes" id="UP000054845">
    <property type="component" value="Unassembled WGS sequence"/>
</dbReference>
<feature type="domain" description="CCHC-type" evidence="4">
    <location>
        <begin position="390"/>
        <end position="404"/>
    </location>
</feature>
<feature type="region of interest" description="Disordered" evidence="3">
    <location>
        <begin position="312"/>
        <end position="379"/>
    </location>
</feature>
<evidence type="ECO:0000259" key="4">
    <source>
        <dbReference type="PROSITE" id="PS50158"/>
    </source>
</evidence>
<sequence length="421" mass="47715">MSQDNVRITRGRSHQVSEDGAAVGQGSPSAPPLTGLASASTNIGSQGQQTLQEELLATSLNALKLSIEQQHAKEVQRYEQENKELRSSINRLEKLLEQSMAMREPDTRTPQERRTPAGHCTASPAQRTTPESDDSSNKTRLRVEDFPKYNGSAKGKNDVDTWLEEVTAIFEFSGARESQFLKLIPRLLEHGACDWFVDLKDQRYEMHTWGDWQEAFRLAFRAPNYLDGVHLELSRRCLRPDEPFASYFRDKLNLVNKRYGSGIETSTKIEEIIFGMPTAMHPFIRTARTPDMTLEEFRRLLMELEDGLRANSFGSRRSDRQQYTDNNNRRYVPNERAYPPRNHTWARHTASPLPLRQQEVPQRDTTPRPFAPRTPAATPAPRYAGVAATCYRCGKVGHISRNCPLLPQQGPTSNAAVTHAL</sequence>
<dbReference type="EMBL" id="CCYA01000149">
    <property type="protein sequence ID" value="CEH12493.1"/>
    <property type="molecule type" value="Genomic_DNA"/>
</dbReference>
<evidence type="ECO:0000313" key="6">
    <source>
        <dbReference type="Proteomes" id="UP000054845"/>
    </source>
</evidence>
<dbReference type="Pfam" id="PF00098">
    <property type="entry name" value="zf-CCHC"/>
    <property type="match status" value="1"/>
</dbReference>
<dbReference type="SMART" id="SM00343">
    <property type="entry name" value="ZnF_C2HC"/>
    <property type="match status" value="1"/>
</dbReference>
<feature type="region of interest" description="Disordered" evidence="3">
    <location>
        <begin position="1"/>
        <end position="48"/>
    </location>
</feature>
<evidence type="ECO:0000256" key="3">
    <source>
        <dbReference type="SAM" id="MobiDB-lite"/>
    </source>
</evidence>
<reference evidence="5 6" key="1">
    <citation type="submission" date="2014-09" db="EMBL/GenBank/DDBJ databases">
        <authorList>
            <person name="Magalhaes I.L.F."/>
            <person name="Oliveira U."/>
            <person name="Santos F.R."/>
            <person name="Vidigal T.H.D.A."/>
            <person name="Brescovit A.D."/>
            <person name="Santos A.J."/>
        </authorList>
    </citation>
    <scope>NUCLEOTIDE SEQUENCE [LARGE SCALE GENOMIC DNA]</scope>
</reference>
<dbReference type="GO" id="GO:0006397">
    <property type="term" value="P:mRNA processing"/>
    <property type="evidence" value="ECO:0007669"/>
    <property type="project" value="UniProtKB-KW"/>
</dbReference>
<dbReference type="InterPro" id="IPR036875">
    <property type="entry name" value="Znf_CCHC_sf"/>
</dbReference>
<dbReference type="InterPro" id="IPR001878">
    <property type="entry name" value="Znf_CCHC"/>
</dbReference>
<dbReference type="SUPFAM" id="SSF57756">
    <property type="entry name" value="Retrovirus zinc finger-like domains"/>
    <property type="match status" value="1"/>
</dbReference>
<evidence type="ECO:0000256" key="2">
    <source>
        <dbReference type="PROSITE-ProRule" id="PRU00047"/>
    </source>
</evidence>
<dbReference type="STRING" id="401625.A0A0P1B950"/>
<evidence type="ECO:0000256" key="1">
    <source>
        <dbReference type="ARBA" id="ARBA00022664"/>
    </source>
</evidence>
<dbReference type="GO" id="GO:0008270">
    <property type="term" value="F:zinc ion binding"/>
    <property type="evidence" value="ECO:0007669"/>
    <property type="project" value="UniProtKB-KW"/>
</dbReference>
<feature type="compositionally biased region" description="Low complexity" evidence="3">
    <location>
        <begin position="367"/>
        <end position="379"/>
    </location>
</feature>
<proteinExistence type="predicted"/>
<dbReference type="OrthoDB" id="2588640at2759"/>
<dbReference type="PROSITE" id="PS50158">
    <property type="entry name" value="ZF_CCHC"/>
    <property type="match status" value="1"/>
</dbReference>
<dbReference type="Gene3D" id="4.10.60.10">
    <property type="entry name" value="Zinc finger, CCHC-type"/>
    <property type="match status" value="1"/>
</dbReference>
<organism evidence="5 6">
    <name type="scientific">Ceraceosorus bombacis</name>
    <dbReference type="NCBI Taxonomy" id="401625"/>
    <lineage>
        <taxon>Eukaryota</taxon>
        <taxon>Fungi</taxon>
        <taxon>Dikarya</taxon>
        <taxon>Basidiomycota</taxon>
        <taxon>Ustilaginomycotina</taxon>
        <taxon>Exobasidiomycetes</taxon>
        <taxon>Ceraceosorales</taxon>
        <taxon>Ceraceosoraceae</taxon>
        <taxon>Ceraceosorus</taxon>
    </lineage>
</organism>
<name>A0A0P1B950_9BASI</name>
<dbReference type="GO" id="GO:0003676">
    <property type="term" value="F:nucleic acid binding"/>
    <property type="evidence" value="ECO:0007669"/>
    <property type="project" value="InterPro"/>
</dbReference>
<keyword evidence="2" id="KW-0479">Metal-binding</keyword>
<keyword evidence="2" id="KW-0863">Zinc-finger</keyword>
<evidence type="ECO:0000313" key="5">
    <source>
        <dbReference type="EMBL" id="CEH12493.1"/>
    </source>
</evidence>